<accession>A0ABU5F4M9</accession>
<organism evidence="1 2">
    <name type="scientific">Gemmata algarum</name>
    <dbReference type="NCBI Taxonomy" id="2975278"/>
    <lineage>
        <taxon>Bacteria</taxon>
        <taxon>Pseudomonadati</taxon>
        <taxon>Planctomycetota</taxon>
        <taxon>Planctomycetia</taxon>
        <taxon>Gemmatales</taxon>
        <taxon>Gemmataceae</taxon>
        <taxon>Gemmata</taxon>
    </lineage>
</organism>
<evidence type="ECO:0000313" key="2">
    <source>
        <dbReference type="Proteomes" id="UP001272242"/>
    </source>
</evidence>
<gene>
    <name evidence="1" type="ORF">R5W23_003973</name>
</gene>
<proteinExistence type="predicted"/>
<dbReference type="RefSeq" id="WP_320688828.1">
    <property type="nucleotide sequence ID" value="NZ_JAXBLV010000215.1"/>
</dbReference>
<dbReference type="EMBL" id="JAXBLV010000215">
    <property type="protein sequence ID" value="MDY3562507.1"/>
    <property type="molecule type" value="Genomic_DNA"/>
</dbReference>
<sequence length="156" mass="16569">MTPLPLLQQREIEAGVVAPLFRAFAAEVGEHRAREIVGGVVRELAKQAGCAAAGGGNALEHLKAVVEKWAEGGALELTVLRDAPGAFDFDVTRCRFAEMYRRLGLAELGGLLSCARDAAMIEGFNPDIAFARTQTIMAGAAHCDFRYRLSGPAPGS</sequence>
<keyword evidence="2" id="KW-1185">Reference proteome</keyword>
<dbReference type="Proteomes" id="UP001272242">
    <property type="component" value="Unassembled WGS sequence"/>
</dbReference>
<keyword evidence="1" id="KW-0378">Hydrolase</keyword>
<dbReference type="Pfam" id="PF14196">
    <property type="entry name" value="ATC_hydrolase"/>
    <property type="match status" value="1"/>
</dbReference>
<name>A0ABU5F4M9_9BACT</name>
<dbReference type="InterPro" id="IPR026002">
    <property type="entry name" value="ATC_hydrolase-like"/>
</dbReference>
<protein>
    <submittedName>
        <fullName evidence="1">L-2-amino-thiazoline-4-carboxylic acid hydrolase</fullName>
    </submittedName>
</protein>
<evidence type="ECO:0000313" key="1">
    <source>
        <dbReference type="EMBL" id="MDY3562507.1"/>
    </source>
</evidence>
<reference evidence="2" key="1">
    <citation type="journal article" date="2023" name="Mar. Drugs">
        <title>Gemmata algarum, a Novel Planctomycete Isolated from an Algal Mat, Displays Antimicrobial Activity.</title>
        <authorList>
            <person name="Kumar G."/>
            <person name="Kallscheuer N."/>
            <person name="Kashif M."/>
            <person name="Ahamad S."/>
            <person name="Jagadeeshwari U."/>
            <person name="Pannikurungottu S."/>
            <person name="Haufschild T."/>
            <person name="Kabuu M."/>
            <person name="Sasikala C."/>
            <person name="Jogler C."/>
            <person name="Ramana C."/>
        </authorList>
    </citation>
    <scope>NUCLEOTIDE SEQUENCE [LARGE SCALE GENOMIC DNA]</scope>
    <source>
        <strain evidence="2">JC673</strain>
    </source>
</reference>
<dbReference type="GO" id="GO:0016787">
    <property type="term" value="F:hydrolase activity"/>
    <property type="evidence" value="ECO:0007669"/>
    <property type="project" value="UniProtKB-KW"/>
</dbReference>
<comment type="caution">
    <text evidence="1">The sequence shown here is derived from an EMBL/GenBank/DDBJ whole genome shotgun (WGS) entry which is preliminary data.</text>
</comment>